<dbReference type="InterPro" id="IPR002220">
    <property type="entry name" value="DapA-like"/>
</dbReference>
<dbReference type="EMBL" id="BARS01057999">
    <property type="protein sequence ID" value="GAG44552.1"/>
    <property type="molecule type" value="Genomic_DNA"/>
</dbReference>
<dbReference type="GO" id="GO:0016829">
    <property type="term" value="F:lyase activity"/>
    <property type="evidence" value="ECO:0007669"/>
    <property type="project" value="InterPro"/>
</dbReference>
<dbReference type="SUPFAM" id="SSF51569">
    <property type="entry name" value="Aldolase"/>
    <property type="match status" value="1"/>
</dbReference>
<gene>
    <name evidence="1" type="ORF">S01H1_84794</name>
</gene>
<evidence type="ECO:0000313" key="1">
    <source>
        <dbReference type="EMBL" id="GAG44552.1"/>
    </source>
</evidence>
<dbReference type="InterPro" id="IPR013785">
    <property type="entry name" value="Aldolase_TIM"/>
</dbReference>
<protein>
    <recommendedName>
        <fullName evidence="2">4-hydroxy-tetrahydrodipicolinate synthase</fullName>
    </recommendedName>
</protein>
<evidence type="ECO:0008006" key="2">
    <source>
        <dbReference type="Google" id="ProtNLM"/>
    </source>
</evidence>
<reference evidence="1" key="1">
    <citation type="journal article" date="2014" name="Front. Microbiol.">
        <title>High frequency of phylogenetically diverse reductive dehalogenase-homologous genes in deep subseafloor sedimentary metagenomes.</title>
        <authorList>
            <person name="Kawai M."/>
            <person name="Futagami T."/>
            <person name="Toyoda A."/>
            <person name="Takaki Y."/>
            <person name="Nishi S."/>
            <person name="Hori S."/>
            <person name="Arai W."/>
            <person name="Tsubouchi T."/>
            <person name="Morono Y."/>
            <person name="Uchiyama I."/>
            <person name="Ito T."/>
            <person name="Fujiyama A."/>
            <person name="Inagaki F."/>
            <person name="Takami H."/>
        </authorList>
    </citation>
    <scope>NUCLEOTIDE SEQUENCE</scope>
    <source>
        <strain evidence="1">Expedition CK06-06</strain>
    </source>
</reference>
<dbReference type="Pfam" id="PF00701">
    <property type="entry name" value="DHDPS"/>
    <property type="match status" value="1"/>
</dbReference>
<dbReference type="AlphaFoldDB" id="X0YB83"/>
<dbReference type="Gene3D" id="3.20.20.70">
    <property type="entry name" value="Aldolase class I"/>
    <property type="match status" value="1"/>
</dbReference>
<accession>X0YB83</accession>
<name>X0YB83_9ZZZZ</name>
<proteinExistence type="predicted"/>
<comment type="caution">
    <text evidence="1">The sequence shown here is derived from an EMBL/GenBank/DDBJ whole genome shotgun (WGS) entry which is preliminary data.</text>
</comment>
<organism evidence="1">
    <name type="scientific">marine sediment metagenome</name>
    <dbReference type="NCBI Taxonomy" id="412755"/>
    <lineage>
        <taxon>unclassified sequences</taxon>
        <taxon>metagenomes</taxon>
        <taxon>ecological metagenomes</taxon>
    </lineage>
</organism>
<feature type="non-terminal residue" evidence="1">
    <location>
        <position position="1"/>
    </location>
</feature>
<sequence>KVETNPSPVKTAMNMAGMEAGPVRLPLMETGEEGKALLKNCLKDAGII</sequence>